<comment type="caution">
    <text evidence="2">The sequence shown here is derived from an EMBL/GenBank/DDBJ whole genome shotgun (WGS) entry which is preliminary data.</text>
</comment>
<feature type="non-terminal residue" evidence="2">
    <location>
        <position position="1"/>
    </location>
</feature>
<gene>
    <name evidence="2" type="ORF">GOODEAATRI_027817</name>
</gene>
<proteinExistence type="predicted"/>
<evidence type="ECO:0000313" key="2">
    <source>
        <dbReference type="EMBL" id="MEQ2182975.1"/>
    </source>
</evidence>
<organism evidence="2 3">
    <name type="scientific">Goodea atripinnis</name>
    <dbReference type="NCBI Taxonomy" id="208336"/>
    <lineage>
        <taxon>Eukaryota</taxon>
        <taxon>Metazoa</taxon>
        <taxon>Chordata</taxon>
        <taxon>Craniata</taxon>
        <taxon>Vertebrata</taxon>
        <taxon>Euteleostomi</taxon>
        <taxon>Actinopterygii</taxon>
        <taxon>Neopterygii</taxon>
        <taxon>Teleostei</taxon>
        <taxon>Neoteleostei</taxon>
        <taxon>Acanthomorphata</taxon>
        <taxon>Ovalentaria</taxon>
        <taxon>Atherinomorphae</taxon>
        <taxon>Cyprinodontiformes</taxon>
        <taxon>Goodeidae</taxon>
        <taxon>Goodea</taxon>
    </lineage>
</organism>
<protein>
    <submittedName>
        <fullName evidence="2">Uncharacterized protein</fullName>
    </submittedName>
</protein>
<accession>A0ABV0PHM2</accession>
<feature type="region of interest" description="Disordered" evidence="1">
    <location>
        <begin position="55"/>
        <end position="105"/>
    </location>
</feature>
<reference evidence="2 3" key="1">
    <citation type="submission" date="2021-06" db="EMBL/GenBank/DDBJ databases">
        <authorList>
            <person name="Palmer J.M."/>
        </authorList>
    </citation>
    <scope>NUCLEOTIDE SEQUENCE [LARGE SCALE GENOMIC DNA]</scope>
    <source>
        <strain evidence="2 3">GA_2019</strain>
        <tissue evidence="2">Muscle</tissue>
    </source>
</reference>
<keyword evidence="3" id="KW-1185">Reference proteome</keyword>
<name>A0ABV0PHM2_9TELE</name>
<sequence>KNYLAGRLKPVIPSEPCSLISSSMFCQFHLLLTICYVLCHSGKVDFFLVHKNPSDRRRGPLKDSSFLPSHNLPVHSQTLCKQPPDLLRSPGLRASKHTDPLLPGS</sequence>
<evidence type="ECO:0000313" key="3">
    <source>
        <dbReference type="Proteomes" id="UP001476798"/>
    </source>
</evidence>
<dbReference type="Proteomes" id="UP001476798">
    <property type="component" value="Unassembled WGS sequence"/>
</dbReference>
<evidence type="ECO:0000256" key="1">
    <source>
        <dbReference type="SAM" id="MobiDB-lite"/>
    </source>
</evidence>
<dbReference type="EMBL" id="JAHRIO010073677">
    <property type="protein sequence ID" value="MEQ2182975.1"/>
    <property type="molecule type" value="Genomic_DNA"/>
</dbReference>